<reference evidence="3 4" key="1">
    <citation type="submission" date="2016-10" db="EMBL/GenBank/DDBJ databases">
        <authorList>
            <person name="de Groot N.N."/>
        </authorList>
    </citation>
    <scope>NUCLEOTIDE SEQUENCE [LARGE SCALE GENOMIC DNA]</scope>
    <source>
        <strain evidence="3 4">CGMCC 1.12333</strain>
    </source>
</reference>
<proteinExistence type="predicted"/>
<gene>
    <name evidence="3" type="ORF">SAMN05216480_10324</name>
</gene>
<dbReference type="OrthoDB" id="975117at2"/>
<keyword evidence="1" id="KW-0732">Signal</keyword>
<dbReference type="Proteomes" id="UP000199138">
    <property type="component" value="Unassembled WGS sequence"/>
</dbReference>
<sequence>MKHLYTYLIAAFALLAAVSCEKDNVAPVGNWSLSEPTLTAPDDGSAYILDESDPNEHFYFEWEAAESTAGFQVRYQLVLDTLGSENYDTPLLSVASDNNGKATTGNLTAGDIDLALSYAGFPAGEAAEVEWAVVAICQDTKTVAARSIHFTRFETEYVPVQLFVSGAATEAGTDLSNAVAMRHLLDGDQNNTFVFETYTSLEAGMPFQFYSKRELPAHIYGGGENTLIKGGDALTVEESGVYRITVDLMNNTYSLLMINNWSIVGEPIPNGWGGDAPLTYIGGGVWESTMVLTSGGFVFRANEDWGYLLKLVSGTTDEVYMEAQAGAAGISIEDLSVANAGEYTVTLDLSSAPYTYHMESNLNPPSETPDALYLLADGVSVATFAMDGDVFSTNYLPLQAGVTYQWNSMEDGSGTAYFTSASIGASDNPDGDAVTGAFGFVEGEGTFSVDHDQAYKLSLDFATGNGTWKYYNLKVFHWDNINNGWDDRQEIPMTYQHPNTFILSTSLTANYDIKFISPWDVDLGTDTPTAMSGNLYNGDGGGVNLNPITTTGTYTMEATINDTYTGGTYSITAE</sequence>
<evidence type="ECO:0000259" key="2">
    <source>
        <dbReference type="Pfam" id="PF14292"/>
    </source>
</evidence>
<protein>
    <submittedName>
        <fullName evidence="3">SusE outer membrane protein</fullName>
    </submittedName>
</protein>
<feature type="domain" description="SusE outer membrane protein" evidence="2">
    <location>
        <begin position="35"/>
        <end position="133"/>
    </location>
</feature>
<name>A0A1I7G0D0_9FLAO</name>
<accession>A0A1I7G0D0</accession>
<feature type="signal peptide" evidence="1">
    <location>
        <begin position="1"/>
        <end position="22"/>
    </location>
</feature>
<keyword evidence="4" id="KW-1185">Reference proteome</keyword>
<dbReference type="RefSeq" id="WP_093024119.1">
    <property type="nucleotide sequence ID" value="NZ_FPBK01000003.1"/>
</dbReference>
<organism evidence="3 4">
    <name type="scientific">Pustulibacterium marinum</name>
    <dbReference type="NCBI Taxonomy" id="1224947"/>
    <lineage>
        <taxon>Bacteria</taxon>
        <taxon>Pseudomonadati</taxon>
        <taxon>Bacteroidota</taxon>
        <taxon>Flavobacteriia</taxon>
        <taxon>Flavobacteriales</taxon>
        <taxon>Flavobacteriaceae</taxon>
        <taxon>Pustulibacterium</taxon>
    </lineage>
</organism>
<dbReference type="Pfam" id="PF14292">
    <property type="entry name" value="SusE"/>
    <property type="match status" value="1"/>
</dbReference>
<evidence type="ECO:0000313" key="4">
    <source>
        <dbReference type="Proteomes" id="UP000199138"/>
    </source>
</evidence>
<dbReference type="AlphaFoldDB" id="A0A1I7G0D0"/>
<dbReference type="Gene3D" id="2.60.40.3620">
    <property type="match status" value="3"/>
</dbReference>
<feature type="chain" id="PRO_5011454055" evidence="1">
    <location>
        <begin position="23"/>
        <end position="574"/>
    </location>
</feature>
<dbReference type="InterPro" id="IPR025970">
    <property type="entry name" value="SusE"/>
</dbReference>
<evidence type="ECO:0000256" key="1">
    <source>
        <dbReference type="SAM" id="SignalP"/>
    </source>
</evidence>
<dbReference type="PROSITE" id="PS51257">
    <property type="entry name" value="PROKAR_LIPOPROTEIN"/>
    <property type="match status" value="1"/>
</dbReference>
<dbReference type="EMBL" id="FPBK01000003">
    <property type="protein sequence ID" value="SFU41918.1"/>
    <property type="molecule type" value="Genomic_DNA"/>
</dbReference>
<evidence type="ECO:0000313" key="3">
    <source>
        <dbReference type="EMBL" id="SFU41918.1"/>
    </source>
</evidence>
<dbReference type="STRING" id="1224947.SAMN05216480_10324"/>